<organism evidence="13">
    <name type="scientific">Ditylum brightwellii</name>
    <dbReference type="NCBI Taxonomy" id="49249"/>
    <lineage>
        <taxon>Eukaryota</taxon>
        <taxon>Sar</taxon>
        <taxon>Stramenopiles</taxon>
        <taxon>Ochrophyta</taxon>
        <taxon>Bacillariophyta</taxon>
        <taxon>Mediophyceae</taxon>
        <taxon>Lithodesmiophycidae</taxon>
        <taxon>Lithodesmiales</taxon>
        <taxon>Lithodesmiaceae</taxon>
        <taxon>Ditylum</taxon>
    </lineage>
</organism>
<evidence type="ECO:0000256" key="8">
    <source>
        <dbReference type="SAM" id="Phobius"/>
    </source>
</evidence>
<proteinExistence type="inferred from homology"/>
<evidence type="ECO:0000256" key="7">
    <source>
        <dbReference type="RuleBase" id="RU003345"/>
    </source>
</evidence>
<dbReference type="InterPro" id="IPR016163">
    <property type="entry name" value="Ald_DH_C"/>
</dbReference>
<dbReference type="InterPro" id="IPR029510">
    <property type="entry name" value="Ald_DH_CS_GLU"/>
</dbReference>
<evidence type="ECO:0000313" key="10">
    <source>
        <dbReference type="EMBL" id="CAE4606124.1"/>
    </source>
</evidence>
<protein>
    <recommendedName>
        <fullName evidence="4">Aldehyde dehydrogenase</fullName>
    </recommendedName>
</protein>
<keyword evidence="8" id="KW-0812">Transmembrane</keyword>
<dbReference type="PIRSF" id="PIRSF036492">
    <property type="entry name" value="ALDH"/>
    <property type="match status" value="1"/>
</dbReference>
<feature type="active site" evidence="5 6">
    <location>
        <position position="223"/>
    </location>
</feature>
<dbReference type="EMBL" id="HBNS01017965">
    <property type="protein sequence ID" value="CAE4606129.1"/>
    <property type="molecule type" value="Transcribed_RNA"/>
</dbReference>
<dbReference type="FunFam" id="3.40.605.10:FF:000004">
    <property type="entry name" value="Aldehyde dehydrogenase"/>
    <property type="match status" value="1"/>
</dbReference>
<evidence type="ECO:0000313" key="12">
    <source>
        <dbReference type="EMBL" id="CAE4606127.1"/>
    </source>
</evidence>
<dbReference type="PANTHER" id="PTHR43570">
    <property type="entry name" value="ALDEHYDE DEHYDROGENASE"/>
    <property type="match status" value="1"/>
</dbReference>
<feature type="active site" evidence="5">
    <location>
        <position position="258"/>
    </location>
</feature>
<dbReference type="InterPro" id="IPR015590">
    <property type="entry name" value="Aldehyde_DH_dom"/>
</dbReference>
<dbReference type="EMBL" id="HBNS01017964">
    <property type="protein sequence ID" value="CAE4606127.1"/>
    <property type="molecule type" value="Transcribed_RNA"/>
</dbReference>
<dbReference type="FunFam" id="3.40.309.10:FF:000003">
    <property type="entry name" value="Aldehyde dehydrogenase"/>
    <property type="match status" value="1"/>
</dbReference>
<dbReference type="PANTHER" id="PTHR43570:SF16">
    <property type="entry name" value="ALDEHYDE DEHYDROGENASE TYPE III, ISOFORM Q"/>
    <property type="match status" value="1"/>
</dbReference>
<evidence type="ECO:0000256" key="4">
    <source>
        <dbReference type="PIRNR" id="PIRNR036492"/>
    </source>
</evidence>
<evidence type="ECO:0000256" key="6">
    <source>
        <dbReference type="PROSITE-ProRule" id="PRU10007"/>
    </source>
</evidence>
<dbReference type="InterPro" id="IPR012394">
    <property type="entry name" value="Aldehyde_DH_NAD(P)"/>
</dbReference>
<name>A0A6V2EZL4_9STRA</name>
<dbReference type="CDD" id="cd07087">
    <property type="entry name" value="ALDH_F3-13-14_CALDH-like"/>
    <property type="match status" value="1"/>
</dbReference>
<evidence type="ECO:0000256" key="3">
    <source>
        <dbReference type="ARBA" id="ARBA00023027"/>
    </source>
</evidence>
<dbReference type="PROSITE" id="PS00687">
    <property type="entry name" value="ALDEHYDE_DEHYDR_GLU"/>
    <property type="match status" value="1"/>
</dbReference>
<dbReference type="SUPFAM" id="SSF53720">
    <property type="entry name" value="ALDH-like"/>
    <property type="match status" value="1"/>
</dbReference>
<dbReference type="InterPro" id="IPR016161">
    <property type="entry name" value="Ald_DH/histidinol_DH"/>
</dbReference>
<sequence length="541" mass="59922">MIAEEEWYTPLSQIPSIVQSKRLSANSGICHDISFRKAQINALINMIDENYDTFKSAIHADLGQNNFFTKMFDVGSIVSAAKFVLSEMDEWVKTKAIPTSFPVNTALPFKSTITPTPRGVILNISPWNFPFNLALVPVLEAIAAGNVCIIKPSECSMNCSKVMARLLPQYVDPRVVSVVLGGAANSTELLKHRFDAIVFTGSTEVGKVVATAAAQHLTPTLLELGGKSPAIVCDDADLESAAMRIALSKFTANMGQFCCASDYVVVVESKKEKFVELLKQALVKFYGIDPKQSQDVGRMISIRHTERLVRLLEDPTIQIVHGGKYDVKEKYIEPTIVEADVNSECMKEEIFGPILPIYTVPTTDDAVNFVQDHYTFKGKHPLALYVFSKSEKKWKHIINCIQCGGASINDTIKHIGNKFMPFGGVGTSGMNSYHGRYGFDFFSHYKPVMSVSNYSTNPADPGVWLLFPPYTEQKMKAIVAMSNLPDFCRKVKAIFKIVMPAVILGIVFQYPGIMNAILEFNIKTIINAVLSMINCIGNYFK</sequence>
<evidence type="ECO:0000256" key="2">
    <source>
        <dbReference type="ARBA" id="ARBA00023002"/>
    </source>
</evidence>
<dbReference type="GO" id="GO:0004029">
    <property type="term" value="F:aldehyde dehydrogenase (NAD+) activity"/>
    <property type="evidence" value="ECO:0007669"/>
    <property type="project" value="TreeGrafter"/>
</dbReference>
<dbReference type="EMBL" id="HBNS01017963">
    <property type="protein sequence ID" value="CAE4606126.1"/>
    <property type="molecule type" value="Transcribed_RNA"/>
</dbReference>
<dbReference type="EMBL" id="HBNS01017962">
    <property type="protein sequence ID" value="CAE4606124.1"/>
    <property type="molecule type" value="Transcribed_RNA"/>
</dbReference>
<dbReference type="GO" id="GO:0006081">
    <property type="term" value="P:aldehyde metabolic process"/>
    <property type="evidence" value="ECO:0007669"/>
    <property type="project" value="InterPro"/>
</dbReference>
<evidence type="ECO:0000256" key="5">
    <source>
        <dbReference type="PIRSR" id="PIRSR036492-1"/>
    </source>
</evidence>
<dbReference type="Gene3D" id="3.40.309.10">
    <property type="entry name" value="Aldehyde Dehydrogenase, Chain A, domain 2"/>
    <property type="match status" value="1"/>
</dbReference>
<dbReference type="Pfam" id="PF00171">
    <property type="entry name" value="Aldedh"/>
    <property type="match status" value="1"/>
</dbReference>
<evidence type="ECO:0000256" key="1">
    <source>
        <dbReference type="ARBA" id="ARBA00009986"/>
    </source>
</evidence>
<gene>
    <name evidence="10" type="ORF">DBRI00130_LOCUS14354</name>
    <name evidence="11" type="ORF">DBRI00130_LOCUS14355</name>
    <name evidence="12" type="ORF">DBRI00130_LOCUS14356</name>
    <name evidence="13" type="ORF">DBRI00130_LOCUS14357</name>
</gene>
<keyword evidence="8" id="KW-0472">Membrane</keyword>
<evidence type="ECO:0000313" key="11">
    <source>
        <dbReference type="EMBL" id="CAE4606126.1"/>
    </source>
</evidence>
<keyword evidence="3" id="KW-0520">NAD</keyword>
<dbReference type="GO" id="GO:0005737">
    <property type="term" value="C:cytoplasm"/>
    <property type="evidence" value="ECO:0007669"/>
    <property type="project" value="TreeGrafter"/>
</dbReference>
<keyword evidence="2 4" id="KW-0560">Oxidoreductase</keyword>
<comment type="similarity">
    <text evidence="1 4 7">Belongs to the aldehyde dehydrogenase family.</text>
</comment>
<dbReference type="InterPro" id="IPR016162">
    <property type="entry name" value="Ald_DH_N"/>
</dbReference>
<keyword evidence="8" id="KW-1133">Transmembrane helix</keyword>
<evidence type="ECO:0000259" key="9">
    <source>
        <dbReference type="Pfam" id="PF00171"/>
    </source>
</evidence>
<dbReference type="AlphaFoldDB" id="A0A6V2EZL4"/>
<evidence type="ECO:0000313" key="13">
    <source>
        <dbReference type="EMBL" id="CAE4606129.1"/>
    </source>
</evidence>
<feature type="domain" description="Aldehyde dehydrogenase" evidence="9">
    <location>
        <begin position="36"/>
        <end position="447"/>
    </location>
</feature>
<dbReference type="Gene3D" id="3.40.605.10">
    <property type="entry name" value="Aldehyde Dehydrogenase, Chain A, domain 1"/>
    <property type="match status" value="1"/>
</dbReference>
<feature type="transmembrane region" description="Helical" evidence="8">
    <location>
        <begin position="493"/>
        <end position="513"/>
    </location>
</feature>
<reference evidence="13" key="1">
    <citation type="submission" date="2021-01" db="EMBL/GenBank/DDBJ databases">
        <authorList>
            <person name="Corre E."/>
            <person name="Pelletier E."/>
            <person name="Niang G."/>
            <person name="Scheremetjew M."/>
            <person name="Finn R."/>
            <person name="Kale V."/>
            <person name="Holt S."/>
            <person name="Cochrane G."/>
            <person name="Meng A."/>
            <person name="Brown T."/>
            <person name="Cohen L."/>
        </authorList>
    </citation>
    <scope>NUCLEOTIDE SEQUENCE</scope>
    <source>
        <strain evidence="13">GSO104</strain>
    </source>
</reference>
<accession>A0A6V2EZL4</accession>